<dbReference type="EMBL" id="BLXT01007596">
    <property type="protein sequence ID" value="GFO40290.1"/>
    <property type="molecule type" value="Genomic_DNA"/>
</dbReference>
<organism evidence="2 3">
    <name type="scientific">Plakobranchus ocellatus</name>
    <dbReference type="NCBI Taxonomy" id="259542"/>
    <lineage>
        <taxon>Eukaryota</taxon>
        <taxon>Metazoa</taxon>
        <taxon>Spiralia</taxon>
        <taxon>Lophotrochozoa</taxon>
        <taxon>Mollusca</taxon>
        <taxon>Gastropoda</taxon>
        <taxon>Heterobranchia</taxon>
        <taxon>Euthyneura</taxon>
        <taxon>Panpulmonata</taxon>
        <taxon>Sacoglossa</taxon>
        <taxon>Placobranchoidea</taxon>
        <taxon>Plakobranchidae</taxon>
        <taxon>Plakobranchus</taxon>
    </lineage>
</organism>
<accession>A0AAV4D8J1</accession>
<dbReference type="AlphaFoldDB" id="A0AAV4D8J1"/>
<feature type="region of interest" description="Disordered" evidence="1">
    <location>
        <begin position="82"/>
        <end position="101"/>
    </location>
</feature>
<comment type="caution">
    <text evidence="2">The sequence shown here is derived from an EMBL/GenBank/DDBJ whole genome shotgun (WGS) entry which is preliminary data.</text>
</comment>
<feature type="region of interest" description="Disordered" evidence="1">
    <location>
        <begin position="23"/>
        <end position="55"/>
    </location>
</feature>
<reference evidence="2 3" key="1">
    <citation type="journal article" date="2021" name="Elife">
        <title>Chloroplast acquisition without the gene transfer in kleptoplastic sea slugs, Plakobranchus ocellatus.</title>
        <authorList>
            <person name="Maeda T."/>
            <person name="Takahashi S."/>
            <person name="Yoshida T."/>
            <person name="Shimamura S."/>
            <person name="Takaki Y."/>
            <person name="Nagai Y."/>
            <person name="Toyoda A."/>
            <person name="Suzuki Y."/>
            <person name="Arimoto A."/>
            <person name="Ishii H."/>
            <person name="Satoh N."/>
            <person name="Nishiyama T."/>
            <person name="Hasebe M."/>
            <person name="Maruyama T."/>
            <person name="Minagawa J."/>
            <person name="Obokata J."/>
            <person name="Shigenobu S."/>
        </authorList>
    </citation>
    <scope>NUCLEOTIDE SEQUENCE [LARGE SCALE GENOMIC DNA]</scope>
</reference>
<gene>
    <name evidence="2" type="ORF">PoB_006679500</name>
</gene>
<name>A0AAV4D8J1_9GAST</name>
<evidence type="ECO:0000313" key="2">
    <source>
        <dbReference type="EMBL" id="GFO40290.1"/>
    </source>
</evidence>
<protein>
    <submittedName>
        <fullName evidence="2">Uncharacterized protein</fullName>
    </submittedName>
</protein>
<keyword evidence="3" id="KW-1185">Reference proteome</keyword>
<proteinExistence type="predicted"/>
<dbReference type="Proteomes" id="UP000735302">
    <property type="component" value="Unassembled WGS sequence"/>
</dbReference>
<evidence type="ECO:0000313" key="3">
    <source>
        <dbReference type="Proteomes" id="UP000735302"/>
    </source>
</evidence>
<feature type="compositionally biased region" description="Low complexity" evidence="1">
    <location>
        <begin position="85"/>
        <end position="96"/>
    </location>
</feature>
<sequence length="138" mass="15466">MPAHPPTPVQSKKFFSRVIIGSAQASADSPTPWRWDTPSTYRPSSGAKELSSTKKIPETSCVSEARMILKKKNWVDLDTIHRFPINRGGNPAAPAAPRKPRIQRPHFHHNARRMQHRRLAFVHPDSEYDSGFSAGSDS</sequence>
<evidence type="ECO:0000256" key="1">
    <source>
        <dbReference type="SAM" id="MobiDB-lite"/>
    </source>
</evidence>